<name>A0A1Y2IK11_TRAC3</name>
<dbReference type="Proteomes" id="UP000193067">
    <property type="component" value="Unassembled WGS sequence"/>
</dbReference>
<evidence type="ECO:0000313" key="2">
    <source>
        <dbReference type="Proteomes" id="UP000193067"/>
    </source>
</evidence>
<gene>
    <name evidence="1" type="ORF">PYCCODRAFT_1437153</name>
</gene>
<reference evidence="1 2" key="1">
    <citation type="journal article" date="2015" name="Biotechnol. Biofuels">
        <title>Enhanced degradation of softwood versus hardwood by the white-rot fungus Pycnoporus coccineus.</title>
        <authorList>
            <person name="Couturier M."/>
            <person name="Navarro D."/>
            <person name="Chevret D."/>
            <person name="Henrissat B."/>
            <person name="Piumi F."/>
            <person name="Ruiz-Duenas F.J."/>
            <person name="Martinez A.T."/>
            <person name="Grigoriev I.V."/>
            <person name="Riley R."/>
            <person name="Lipzen A."/>
            <person name="Berrin J.G."/>
            <person name="Master E.R."/>
            <person name="Rosso M.N."/>
        </authorList>
    </citation>
    <scope>NUCLEOTIDE SEQUENCE [LARGE SCALE GENOMIC DNA]</scope>
    <source>
        <strain evidence="1 2">BRFM310</strain>
    </source>
</reference>
<keyword evidence="2" id="KW-1185">Reference proteome</keyword>
<evidence type="ECO:0000313" key="1">
    <source>
        <dbReference type="EMBL" id="OSD00561.1"/>
    </source>
</evidence>
<accession>A0A1Y2IK11</accession>
<organism evidence="1 2">
    <name type="scientific">Trametes coccinea (strain BRFM310)</name>
    <name type="common">Pycnoporus coccineus</name>
    <dbReference type="NCBI Taxonomy" id="1353009"/>
    <lineage>
        <taxon>Eukaryota</taxon>
        <taxon>Fungi</taxon>
        <taxon>Dikarya</taxon>
        <taxon>Basidiomycota</taxon>
        <taxon>Agaricomycotina</taxon>
        <taxon>Agaricomycetes</taxon>
        <taxon>Polyporales</taxon>
        <taxon>Polyporaceae</taxon>
        <taxon>Trametes</taxon>
    </lineage>
</organism>
<protein>
    <submittedName>
        <fullName evidence="1">Uncharacterized protein</fullName>
    </submittedName>
</protein>
<dbReference type="AlphaFoldDB" id="A0A1Y2IK11"/>
<proteinExistence type="predicted"/>
<sequence>MVQYSHNPGSYSHHHLTHRMVDHMPSFLCLLMCPLDLYIRRTFSVPALQSFAHRLKSKFPSYLWLLTMDTYQVLVAFLVRLTGTCLCNIVVRSQTEDFPCAAYSLLDSEFI</sequence>
<feature type="non-terminal residue" evidence="1">
    <location>
        <position position="111"/>
    </location>
</feature>
<dbReference type="EMBL" id="KZ084117">
    <property type="protein sequence ID" value="OSD00561.1"/>
    <property type="molecule type" value="Genomic_DNA"/>
</dbReference>